<feature type="domain" description="AAA+ ATPase" evidence="2">
    <location>
        <begin position="659"/>
        <end position="1003"/>
    </location>
</feature>
<feature type="domain" description="AAA+ ATPase" evidence="2">
    <location>
        <begin position="56"/>
        <end position="324"/>
    </location>
</feature>
<sequence>MDPEQRDALKELHFETTLTQEDVWTDPPVHVGSLNADAQAMILKGVRDARDGNGRSPIGVVLQGRKGAGKTHLLGWIRQQLRTSGGYFFLSNLGSSDDFWSTIVDALQQGLNQDGEEGQSQLGTFLNRLVTRAGLPPQLIAPLLGEERLEPRNLDELIIALRRFDRRVMMDCQDTFRALALFGCAHPALNTIGRDYLTSPAELATEERTRWGFRARPPTPQQVVSEVSKLLALTGPSVIAVDQIDTLVAMSDKETAGLEKSRRQGAVDVMIGEIANGLMQLREETRRTLTIVACLPTIWDTIRDKAPDTVKDRFFPSQPLSRIPDRRTGRQLVVSRLAHTFSRIGFVPPHETWPVGESAFADVQQYTPRQILNRIDQHVEFCLRSGEIHDLAAFAEAAVESPPDRGFLSGELSVPAAADLTPFDNRFEELRRSADVTDPLNATMEDRLMPGLLSAGLTAWTLERGSEKEWSVDPASTAQPAVLHARLRLTIDAEKEAEEHWSFRAIAGNSPIAAVSRLKKAIKESGIQLGSNRKLVLVRNIPWSRGAATQDHLKLLRESGGLSVPLTELDLRVFSALRVMLEEKKPGLYDWLAARRPAAGTELFSTVLPETPKPEHTAFDAAPAEPPETAAEPDDGVPMVPVGRLVADQAVVGIPLESLRKHVMIFAGSGTGKTVLIRRIVEECALLGVSSIVLDPNNDLTRLGDAWPQTPESWHQGDVEKARRYLDDTEVIVWTPGKRTGRPLAFPPLPDFGEVRDDVDEFDFAIREGVSLLARSARVDGTSAPMTRSRAVLNESLRYYGETGGRDLNAFISVLADLPDGVSKQDRAAAIASDLANTLRAAQVNDPSLDGTSDPVDPGSLLTPSAGKKARISVVNLDALSSLQERQVFVNRLQLELFAWIKRHPAGDRPLGGLLVMDEAQDLAPSAGKTPSTESSIRLASQARKYGLGLILATQAPKAVHNRVAGNATTQFFGRQNSPAHLEATKEMARSKGRDLHDLGRLSSGEFYVTAENFSMQKVLTPLCLSHHPRSPLTPEEVLDRARL</sequence>
<reference evidence="3 4" key="1">
    <citation type="submission" date="2016-10" db="EMBL/GenBank/DDBJ databases">
        <authorList>
            <person name="de Groot N.N."/>
        </authorList>
    </citation>
    <scope>NUCLEOTIDE SEQUENCE [LARGE SCALE GENOMIC DNA]</scope>
    <source>
        <strain evidence="3 4">DSM 44993</strain>
    </source>
</reference>
<dbReference type="InterPro" id="IPR003593">
    <property type="entry name" value="AAA+_ATPase"/>
</dbReference>
<dbReference type="PANTHER" id="PTHR30121:SF6">
    <property type="entry name" value="SLR6007 PROTEIN"/>
    <property type="match status" value="1"/>
</dbReference>
<keyword evidence="3" id="KW-0347">Helicase</keyword>
<evidence type="ECO:0000313" key="3">
    <source>
        <dbReference type="EMBL" id="SEP21508.1"/>
    </source>
</evidence>
<accession>A0A1H8W2V3</accession>
<feature type="compositionally biased region" description="Low complexity" evidence="1">
    <location>
        <begin position="619"/>
        <end position="630"/>
    </location>
</feature>
<dbReference type="InterPro" id="IPR051162">
    <property type="entry name" value="T4SS_component"/>
</dbReference>
<dbReference type="PANTHER" id="PTHR30121">
    <property type="entry name" value="UNCHARACTERIZED PROTEIN YJGR-RELATED"/>
    <property type="match status" value="1"/>
</dbReference>
<organism evidence="3 4">
    <name type="scientific">Amycolatopsis saalfeldensis</name>
    <dbReference type="NCBI Taxonomy" id="394193"/>
    <lineage>
        <taxon>Bacteria</taxon>
        <taxon>Bacillati</taxon>
        <taxon>Actinomycetota</taxon>
        <taxon>Actinomycetes</taxon>
        <taxon>Pseudonocardiales</taxon>
        <taxon>Pseudonocardiaceae</taxon>
        <taxon>Amycolatopsis</taxon>
    </lineage>
</organism>
<dbReference type="SUPFAM" id="SSF52540">
    <property type="entry name" value="P-loop containing nucleoside triphosphate hydrolases"/>
    <property type="match status" value="2"/>
</dbReference>
<evidence type="ECO:0000313" key="4">
    <source>
        <dbReference type="Proteomes" id="UP000198582"/>
    </source>
</evidence>
<keyword evidence="3" id="KW-0547">Nucleotide-binding</keyword>
<evidence type="ECO:0000256" key="1">
    <source>
        <dbReference type="SAM" id="MobiDB-lite"/>
    </source>
</evidence>
<keyword evidence="4" id="KW-1185">Reference proteome</keyword>
<feature type="region of interest" description="Disordered" evidence="1">
    <location>
        <begin position="845"/>
        <end position="864"/>
    </location>
</feature>
<keyword evidence="3" id="KW-0378">Hydrolase</keyword>
<evidence type="ECO:0000259" key="2">
    <source>
        <dbReference type="SMART" id="SM00382"/>
    </source>
</evidence>
<dbReference type="SMART" id="SM00382">
    <property type="entry name" value="AAA"/>
    <property type="match status" value="2"/>
</dbReference>
<dbReference type="EMBL" id="FOEF01000004">
    <property type="protein sequence ID" value="SEP21508.1"/>
    <property type="molecule type" value="Genomic_DNA"/>
</dbReference>
<dbReference type="GO" id="GO:0004386">
    <property type="term" value="F:helicase activity"/>
    <property type="evidence" value="ECO:0007669"/>
    <property type="project" value="UniProtKB-KW"/>
</dbReference>
<dbReference type="Proteomes" id="UP000198582">
    <property type="component" value="Unassembled WGS sequence"/>
</dbReference>
<dbReference type="InterPro" id="IPR027417">
    <property type="entry name" value="P-loop_NTPase"/>
</dbReference>
<feature type="region of interest" description="Disordered" evidence="1">
    <location>
        <begin position="609"/>
        <end position="633"/>
    </location>
</feature>
<dbReference type="Gene3D" id="3.40.50.300">
    <property type="entry name" value="P-loop containing nucleotide triphosphate hydrolases"/>
    <property type="match status" value="2"/>
</dbReference>
<name>A0A1H8W2V3_9PSEU</name>
<gene>
    <name evidence="3" type="ORF">SAMN04489732_104474</name>
</gene>
<dbReference type="Pfam" id="PF01935">
    <property type="entry name" value="DUF87"/>
    <property type="match status" value="1"/>
</dbReference>
<dbReference type="InterPro" id="IPR002789">
    <property type="entry name" value="HerA_central"/>
</dbReference>
<dbReference type="OrthoDB" id="3881471at2"/>
<protein>
    <submittedName>
        <fullName evidence="3">DNA helicase HerA, contains HAS-barrel and ATPase domains</fullName>
    </submittedName>
</protein>
<dbReference type="AlphaFoldDB" id="A0A1H8W2V3"/>
<dbReference type="STRING" id="394193.SAMN04489732_104474"/>
<proteinExistence type="predicted"/>
<keyword evidence="3" id="KW-0067">ATP-binding</keyword>